<dbReference type="EMBL" id="JAPDFL010000001">
    <property type="protein sequence ID" value="MCW1931707.1"/>
    <property type="molecule type" value="Genomic_DNA"/>
</dbReference>
<dbReference type="PANTHER" id="PTHR12304:SF4">
    <property type="entry name" value="URIDINE NUCLEOSIDASE"/>
    <property type="match status" value="1"/>
</dbReference>
<feature type="domain" description="Inosine/uridine-preferring nucleoside hydrolase" evidence="3">
    <location>
        <begin position="3"/>
        <end position="285"/>
    </location>
</feature>
<proteinExistence type="predicted"/>
<reference evidence="4 5" key="1">
    <citation type="submission" date="2022-10" db="EMBL/GenBank/DDBJ databases">
        <title>Pararhodobacter sp. nov., isolated from marine algae.</title>
        <authorList>
            <person name="Choi B.J."/>
            <person name="Kim J.M."/>
            <person name="Lee J.K."/>
            <person name="Choi D.G."/>
            <person name="Jeon C.O."/>
        </authorList>
    </citation>
    <scope>NUCLEOTIDE SEQUENCE [LARGE SCALE GENOMIC DNA]</scope>
    <source>
        <strain evidence="4 5">ZQ420</strain>
    </source>
</reference>
<dbReference type="RefSeq" id="WP_264504799.1">
    <property type="nucleotide sequence ID" value="NZ_JAPDFL010000001.1"/>
</dbReference>
<dbReference type="InterPro" id="IPR015910">
    <property type="entry name" value="I/U_nuclsd_hydro_CS"/>
</dbReference>
<dbReference type="InterPro" id="IPR036452">
    <property type="entry name" value="Ribo_hydro-like"/>
</dbReference>
<comment type="caution">
    <text evidence="4">The sequence shown here is derived from an EMBL/GenBank/DDBJ whole genome shotgun (WGS) entry which is preliminary data.</text>
</comment>
<protein>
    <submittedName>
        <fullName evidence="4">Nucleoside hydrolase</fullName>
    </submittedName>
</protein>
<evidence type="ECO:0000256" key="1">
    <source>
        <dbReference type="ARBA" id="ARBA00022801"/>
    </source>
</evidence>
<evidence type="ECO:0000313" key="5">
    <source>
        <dbReference type="Proteomes" id="UP001208938"/>
    </source>
</evidence>
<organism evidence="4 5">
    <name type="scientific">Pararhodobacter zhoushanensis</name>
    <dbReference type="NCBI Taxonomy" id="2479545"/>
    <lineage>
        <taxon>Bacteria</taxon>
        <taxon>Pseudomonadati</taxon>
        <taxon>Pseudomonadota</taxon>
        <taxon>Alphaproteobacteria</taxon>
        <taxon>Rhodobacterales</taxon>
        <taxon>Paracoccaceae</taxon>
        <taxon>Pararhodobacter</taxon>
    </lineage>
</organism>
<dbReference type="Gene3D" id="3.90.245.10">
    <property type="entry name" value="Ribonucleoside hydrolase-like"/>
    <property type="match status" value="1"/>
</dbReference>
<keyword evidence="2" id="KW-0326">Glycosidase</keyword>
<accession>A0ABT3GW07</accession>
<dbReference type="Pfam" id="PF01156">
    <property type="entry name" value="IU_nuc_hydro"/>
    <property type="match status" value="1"/>
</dbReference>
<evidence type="ECO:0000256" key="2">
    <source>
        <dbReference type="ARBA" id="ARBA00023295"/>
    </source>
</evidence>
<dbReference type="InterPro" id="IPR023186">
    <property type="entry name" value="IUNH"/>
</dbReference>
<dbReference type="PROSITE" id="PS01247">
    <property type="entry name" value="IUNH"/>
    <property type="match status" value="1"/>
</dbReference>
<sequence length="299" mass="30559">MKVIIDTDPGLDDAVAILFALGAPGFDVQAITSVAGNIGITRTTDNALRLLAVCGANVPVVRGAEGPLAGEGLSEEAIHGADGLGGVALPAPLAKAVPDAVSFMVAHLMNEPSGSVTILALAPLTNLALLARDHPAAFARLGGIIAMGGTVHEPGNAGPYAEFNLAADALAADIVLGAGVPLTLIPLDVTRQFRATPAHLADLRAAGTPAATTAAALIEAYFTGSTRESRPLHDPCVMLLALAPQIFGTDPMRLRVDTGDHPGRLVPDNARPAINVAMRIDAEAARETLWAGLCRPVSR</sequence>
<dbReference type="PANTHER" id="PTHR12304">
    <property type="entry name" value="INOSINE-URIDINE PREFERRING NUCLEOSIDE HYDROLASE"/>
    <property type="match status" value="1"/>
</dbReference>
<dbReference type="GO" id="GO:0016787">
    <property type="term" value="F:hydrolase activity"/>
    <property type="evidence" value="ECO:0007669"/>
    <property type="project" value="UniProtKB-KW"/>
</dbReference>
<dbReference type="SUPFAM" id="SSF53590">
    <property type="entry name" value="Nucleoside hydrolase"/>
    <property type="match status" value="1"/>
</dbReference>
<dbReference type="Proteomes" id="UP001208938">
    <property type="component" value="Unassembled WGS sequence"/>
</dbReference>
<gene>
    <name evidence="4" type="ORF">OKW52_05375</name>
</gene>
<keyword evidence="5" id="KW-1185">Reference proteome</keyword>
<evidence type="ECO:0000313" key="4">
    <source>
        <dbReference type="EMBL" id="MCW1931707.1"/>
    </source>
</evidence>
<dbReference type="InterPro" id="IPR001910">
    <property type="entry name" value="Inosine/uridine_hydrolase_dom"/>
</dbReference>
<keyword evidence="1 4" id="KW-0378">Hydrolase</keyword>
<evidence type="ECO:0000259" key="3">
    <source>
        <dbReference type="Pfam" id="PF01156"/>
    </source>
</evidence>
<name>A0ABT3GW07_9RHOB</name>